<evidence type="ECO:0000313" key="3">
    <source>
        <dbReference type="Proteomes" id="UP000267164"/>
    </source>
</evidence>
<dbReference type="Proteomes" id="UP000267164">
    <property type="component" value="Chromosome"/>
</dbReference>
<evidence type="ECO:0000313" key="2">
    <source>
        <dbReference type="EMBL" id="AYF78515.1"/>
    </source>
</evidence>
<dbReference type="CDD" id="cd00093">
    <property type="entry name" value="HTH_XRE"/>
    <property type="match status" value="1"/>
</dbReference>
<keyword evidence="3" id="KW-1185">Reference proteome</keyword>
<dbReference type="KEGG" id="nyu:D7D52_37075"/>
<gene>
    <name evidence="2" type="ORF">D7D52_37075</name>
</gene>
<dbReference type="GO" id="GO:0003677">
    <property type="term" value="F:DNA binding"/>
    <property type="evidence" value="ECO:0007669"/>
    <property type="project" value="InterPro"/>
</dbReference>
<dbReference type="Pfam" id="PF13560">
    <property type="entry name" value="HTH_31"/>
    <property type="match status" value="1"/>
</dbReference>
<protein>
    <submittedName>
        <fullName evidence="2">XRE family transcriptional regulator</fullName>
    </submittedName>
</protein>
<reference evidence="2 3" key="1">
    <citation type="submission" date="2018-09" db="EMBL/GenBank/DDBJ databases">
        <title>Nocardia yunnanensis sp. nov., an actinomycete isolated from a soil sample.</title>
        <authorList>
            <person name="Zhang J."/>
        </authorList>
    </citation>
    <scope>NUCLEOTIDE SEQUENCE [LARGE SCALE GENOMIC DNA]</scope>
    <source>
        <strain evidence="2 3">CFHS0054</strain>
    </source>
</reference>
<dbReference type="AlphaFoldDB" id="A0A386ZPM6"/>
<proteinExistence type="predicted"/>
<evidence type="ECO:0000259" key="1">
    <source>
        <dbReference type="PROSITE" id="PS50943"/>
    </source>
</evidence>
<organism evidence="2 3">
    <name type="scientific">Nocardia yunnanensis</name>
    <dbReference type="NCBI Taxonomy" id="2382165"/>
    <lineage>
        <taxon>Bacteria</taxon>
        <taxon>Bacillati</taxon>
        <taxon>Actinomycetota</taxon>
        <taxon>Actinomycetes</taxon>
        <taxon>Mycobacteriales</taxon>
        <taxon>Nocardiaceae</taxon>
        <taxon>Nocardia</taxon>
    </lineage>
</organism>
<dbReference type="RefSeq" id="WP_120743598.1">
    <property type="nucleotide sequence ID" value="NZ_CP032568.1"/>
</dbReference>
<sequence>MSSVEPEFGQDELARRLRTTREYLGLSQQYVSSATGIARSAISEIERGNRKVDSLELAKLARLYQHPVGYFLGSEVAKAESASAIGRILGDLNNEDREQVRKFAEFLSFSRRSERA</sequence>
<dbReference type="InterPro" id="IPR010982">
    <property type="entry name" value="Lambda_DNA-bd_dom_sf"/>
</dbReference>
<dbReference type="OrthoDB" id="9794834at2"/>
<dbReference type="EMBL" id="CP032568">
    <property type="protein sequence ID" value="AYF78515.1"/>
    <property type="molecule type" value="Genomic_DNA"/>
</dbReference>
<feature type="domain" description="HTH cro/C1-type" evidence="1">
    <location>
        <begin position="17"/>
        <end position="71"/>
    </location>
</feature>
<name>A0A386ZPM6_9NOCA</name>
<dbReference type="PANTHER" id="PTHR43236">
    <property type="entry name" value="ANTITOXIN HIGA1"/>
    <property type="match status" value="1"/>
</dbReference>
<dbReference type="SMART" id="SM00530">
    <property type="entry name" value="HTH_XRE"/>
    <property type="match status" value="1"/>
</dbReference>
<dbReference type="PANTHER" id="PTHR43236:SF1">
    <property type="entry name" value="BLL7220 PROTEIN"/>
    <property type="match status" value="1"/>
</dbReference>
<dbReference type="InterPro" id="IPR052345">
    <property type="entry name" value="Rad_response_metalloprotease"/>
</dbReference>
<dbReference type="PROSITE" id="PS50943">
    <property type="entry name" value="HTH_CROC1"/>
    <property type="match status" value="1"/>
</dbReference>
<dbReference type="Gene3D" id="1.10.260.40">
    <property type="entry name" value="lambda repressor-like DNA-binding domains"/>
    <property type="match status" value="1"/>
</dbReference>
<dbReference type="SUPFAM" id="SSF47413">
    <property type="entry name" value="lambda repressor-like DNA-binding domains"/>
    <property type="match status" value="1"/>
</dbReference>
<dbReference type="InterPro" id="IPR001387">
    <property type="entry name" value="Cro/C1-type_HTH"/>
</dbReference>
<accession>A0A386ZPM6</accession>